<evidence type="ECO:0000259" key="7">
    <source>
        <dbReference type="Pfam" id="PF13193"/>
    </source>
</evidence>
<evidence type="ECO:0000313" key="9">
    <source>
        <dbReference type="Proteomes" id="UP000092498"/>
    </source>
</evidence>
<dbReference type="InParanoid" id="A0A1B1AL96"/>
<dbReference type="AlphaFoldDB" id="A0A1B1AL96"/>
<dbReference type="InterPro" id="IPR045851">
    <property type="entry name" value="AMP-bd_C_sf"/>
</dbReference>
<dbReference type="InterPro" id="IPR000873">
    <property type="entry name" value="AMP-dep_synth/lig_dom"/>
</dbReference>
<name>A0A1B1AL96_9PROT</name>
<evidence type="ECO:0000259" key="6">
    <source>
        <dbReference type="Pfam" id="PF00501"/>
    </source>
</evidence>
<dbReference type="GO" id="GO:0006631">
    <property type="term" value="P:fatty acid metabolic process"/>
    <property type="evidence" value="ECO:0007669"/>
    <property type="project" value="TreeGrafter"/>
</dbReference>
<dbReference type="InterPro" id="IPR025110">
    <property type="entry name" value="AMP-bd_C"/>
</dbReference>
<dbReference type="GO" id="GO:0031956">
    <property type="term" value="F:medium-chain fatty acid-CoA ligase activity"/>
    <property type="evidence" value="ECO:0007669"/>
    <property type="project" value="TreeGrafter"/>
</dbReference>
<keyword evidence="2" id="KW-0436">Ligase</keyword>
<dbReference type="EMBL" id="CP013244">
    <property type="protein sequence ID" value="ANP47342.1"/>
    <property type="molecule type" value="Genomic_DNA"/>
</dbReference>
<dbReference type="Pfam" id="PF00501">
    <property type="entry name" value="AMP-binding"/>
    <property type="match status" value="1"/>
</dbReference>
<dbReference type="Gene3D" id="3.40.50.12780">
    <property type="entry name" value="N-terminal domain of ligase-like"/>
    <property type="match status" value="1"/>
</dbReference>
<dbReference type="RefSeq" id="WP_066773300.1">
    <property type="nucleotide sequence ID" value="NZ_CP013244.1"/>
</dbReference>
<evidence type="ECO:0000256" key="5">
    <source>
        <dbReference type="ARBA" id="ARBA00067668"/>
    </source>
</evidence>
<dbReference type="FunFam" id="3.30.300.30:FF:000008">
    <property type="entry name" value="2,3-dihydroxybenzoate-AMP ligase"/>
    <property type="match status" value="1"/>
</dbReference>
<feature type="domain" description="AMP-dependent synthetase/ligase" evidence="6">
    <location>
        <begin position="21"/>
        <end position="387"/>
    </location>
</feature>
<organism evidence="8 9">
    <name type="scientific">Candidatus Viadribacter manganicus</name>
    <dbReference type="NCBI Taxonomy" id="1759059"/>
    <lineage>
        <taxon>Bacteria</taxon>
        <taxon>Pseudomonadati</taxon>
        <taxon>Pseudomonadota</taxon>
        <taxon>Alphaproteobacteria</taxon>
        <taxon>Hyphomonadales</taxon>
        <taxon>Hyphomonadaceae</taxon>
        <taxon>Candidatus Viadribacter</taxon>
    </lineage>
</organism>
<dbReference type="Pfam" id="PF13193">
    <property type="entry name" value="AMP-binding_C"/>
    <property type="match status" value="1"/>
</dbReference>
<evidence type="ECO:0000256" key="1">
    <source>
        <dbReference type="ARBA" id="ARBA00006432"/>
    </source>
</evidence>
<protein>
    <recommendedName>
        <fullName evidence="5">3-methylmercaptopropionyl-CoA ligase</fullName>
        <ecNumber evidence="4">6.2.1.44</ecNumber>
    </recommendedName>
</protein>
<dbReference type="InterPro" id="IPR042099">
    <property type="entry name" value="ANL_N_sf"/>
</dbReference>
<evidence type="ECO:0000313" key="8">
    <source>
        <dbReference type="EMBL" id="ANP47342.1"/>
    </source>
</evidence>
<evidence type="ECO:0000256" key="4">
    <source>
        <dbReference type="ARBA" id="ARBA00066616"/>
    </source>
</evidence>
<accession>A0A1B1AL96</accession>
<feature type="domain" description="AMP-binding enzyme C-terminal" evidence="7">
    <location>
        <begin position="438"/>
        <end position="514"/>
    </location>
</feature>
<dbReference type="NCBIfam" id="NF004837">
    <property type="entry name" value="PRK06187.1"/>
    <property type="match status" value="1"/>
</dbReference>
<dbReference type="Gene3D" id="3.30.300.30">
    <property type="match status" value="1"/>
</dbReference>
<dbReference type="PANTHER" id="PTHR43201">
    <property type="entry name" value="ACYL-COA SYNTHETASE"/>
    <property type="match status" value="1"/>
</dbReference>
<evidence type="ECO:0000256" key="3">
    <source>
        <dbReference type="ARBA" id="ARBA00051915"/>
    </source>
</evidence>
<dbReference type="OrthoDB" id="9803968at2"/>
<evidence type="ECO:0000256" key="2">
    <source>
        <dbReference type="ARBA" id="ARBA00022598"/>
    </source>
</evidence>
<dbReference type="SUPFAM" id="SSF56801">
    <property type="entry name" value="Acetyl-CoA synthetase-like"/>
    <property type="match status" value="1"/>
</dbReference>
<sequence>MAASLRPEEFDLMATLGDVPRHHARERGDRVALTFEGRDTTFAQLNDNSNRTTNALIAAGLKAGDRVCYFGKNSDHYFELLFAVMKAGAVISPIGWRLSADEVAYIVDDAQSSLLFVGPECFEVAEAAAAMSQTKPKIIAMEPGAHGRPVFEPWRNAFPAEDLNIAVTPQTTALLLYTSGTTGRPKGVMLTSANILRSRRNLAEAKMGWNEWQEGEVSYCAMPVAHIGGTGWCLVGLINGVKNVVARDFNPMEALEVIPRERIAKMFMVPAALQFVIRTPRAREIDYSSLTHILYGASPMPVDLLRECMEVFGCGFVQQYGMTETTGTVSYLPPQDHDPKGNQRMRSAGLPMPGVEMAIFDADGKRLGPNESGEIATRSAANMKGYWRKEDATASTINGDGWLRTGDAGYIDEDGYVYIQDRIKDMIITGGENVYPAEVENAVHGHPHVAEVAVIGVPDATWGESVKAIVVPKPGVTPDADDIIAFTRSRIAHFKAPRSVDFLSTPLPRSASGKILRRELREPYWAGKDRRVN</sequence>
<dbReference type="PANTHER" id="PTHR43201:SF5">
    <property type="entry name" value="MEDIUM-CHAIN ACYL-COA LIGASE ACSF2, MITOCHONDRIAL"/>
    <property type="match status" value="1"/>
</dbReference>
<reference evidence="8 9" key="1">
    <citation type="submission" date="2015-11" db="EMBL/GenBank/DDBJ databases">
        <title>Whole-Genome Sequence of Candidatus Oderbacter manganicum from the National Park Lower Oder Valley, Germany.</title>
        <authorList>
            <person name="Braun B."/>
            <person name="Liere K."/>
            <person name="Szewzyk U."/>
        </authorList>
    </citation>
    <scope>NUCLEOTIDE SEQUENCE [LARGE SCALE GENOMIC DNA]</scope>
    <source>
        <strain evidence="8 9">OTSz_A_272</strain>
    </source>
</reference>
<dbReference type="KEGG" id="cbot:ATE48_16180"/>
<comment type="catalytic activity">
    <reaction evidence="3">
        <text>3-(methylsulfanyl)propanoate + ATP + CoA = 3-(methylsulfanyl)propanoyl-CoA + AMP + diphosphate</text>
        <dbReference type="Rhea" id="RHEA:43052"/>
        <dbReference type="ChEBI" id="CHEBI:30616"/>
        <dbReference type="ChEBI" id="CHEBI:33019"/>
        <dbReference type="ChEBI" id="CHEBI:49016"/>
        <dbReference type="ChEBI" id="CHEBI:57287"/>
        <dbReference type="ChEBI" id="CHEBI:82815"/>
        <dbReference type="ChEBI" id="CHEBI:456215"/>
        <dbReference type="EC" id="6.2.1.44"/>
    </reaction>
    <physiologicalReaction direction="left-to-right" evidence="3">
        <dbReference type="Rhea" id="RHEA:43053"/>
    </physiologicalReaction>
</comment>
<dbReference type="EC" id="6.2.1.44" evidence="4"/>
<dbReference type="InterPro" id="IPR020845">
    <property type="entry name" value="AMP-binding_CS"/>
</dbReference>
<comment type="similarity">
    <text evidence="1">Belongs to the ATP-dependent AMP-binding enzyme family.</text>
</comment>
<proteinExistence type="inferred from homology"/>
<gene>
    <name evidence="8" type="ORF">ATE48_16180</name>
</gene>
<dbReference type="STRING" id="1759059.ATE48_16180"/>
<dbReference type="PROSITE" id="PS00455">
    <property type="entry name" value="AMP_BINDING"/>
    <property type="match status" value="1"/>
</dbReference>
<dbReference type="CDD" id="cd17631">
    <property type="entry name" value="FACL_FadD13-like"/>
    <property type="match status" value="1"/>
</dbReference>
<keyword evidence="9" id="KW-1185">Reference proteome</keyword>
<dbReference type="Proteomes" id="UP000092498">
    <property type="component" value="Chromosome"/>
</dbReference>